<dbReference type="Proteomes" id="UP001227101">
    <property type="component" value="Chromosome"/>
</dbReference>
<dbReference type="RefSeq" id="WP_285452077.1">
    <property type="nucleotide sequence ID" value="NZ_CP127173.1"/>
</dbReference>
<dbReference type="EMBL" id="CP127173">
    <property type="protein sequence ID" value="WIV55222.1"/>
    <property type="molecule type" value="Genomic_DNA"/>
</dbReference>
<dbReference type="GO" id="GO:0016787">
    <property type="term" value="F:hydrolase activity"/>
    <property type="evidence" value="ECO:0007669"/>
    <property type="project" value="UniProtKB-KW"/>
</dbReference>
<organism evidence="2 3">
    <name type="scientific">Amycolatopsis nalaikhensis</name>
    <dbReference type="NCBI Taxonomy" id="715472"/>
    <lineage>
        <taxon>Bacteria</taxon>
        <taxon>Bacillati</taxon>
        <taxon>Actinomycetota</taxon>
        <taxon>Actinomycetes</taxon>
        <taxon>Pseudonocardiales</taxon>
        <taxon>Pseudonocardiaceae</taxon>
        <taxon>Amycolatopsis</taxon>
    </lineage>
</organism>
<dbReference type="PANTHER" id="PTHR43798">
    <property type="entry name" value="MONOACYLGLYCEROL LIPASE"/>
    <property type="match status" value="1"/>
</dbReference>
<dbReference type="InterPro" id="IPR000073">
    <property type="entry name" value="AB_hydrolase_1"/>
</dbReference>
<keyword evidence="3" id="KW-1185">Reference proteome</keyword>
<dbReference type="PANTHER" id="PTHR43798:SF33">
    <property type="entry name" value="HYDROLASE, PUTATIVE (AFU_ORTHOLOGUE AFUA_2G14860)-RELATED"/>
    <property type="match status" value="1"/>
</dbReference>
<dbReference type="SUPFAM" id="SSF53474">
    <property type="entry name" value="alpha/beta-Hydrolases"/>
    <property type="match status" value="1"/>
</dbReference>
<dbReference type="Gene3D" id="3.40.50.1820">
    <property type="entry name" value="alpha/beta hydrolase"/>
    <property type="match status" value="1"/>
</dbReference>
<evidence type="ECO:0000259" key="1">
    <source>
        <dbReference type="Pfam" id="PF00561"/>
    </source>
</evidence>
<feature type="domain" description="AB hydrolase-1" evidence="1">
    <location>
        <begin position="31"/>
        <end position="136"/>
    </location>
</feature>
<name>A0ABY8XHY3_9PSEU</name>
<gene>
    <name evidence="2" type="ORF">QP939_41400</name>
</gene>
<sequence>MSLCPEPAEVLDVGTAHGTTRVYRFGEGDAPPLVLLPGLGATSACYADLLPALAATGPVYTVDTLGEPGRSVQRARLTTHADRARCLDDVLGELGLGEVHLVGGSTGGWHCVNQAVHAPERVGSISLLDPTSVTAPFGRAVVALGLLCAVVRTERALRWFVGRVAGRDALESAVVRLVLAGIREYRPRVPFPARPSEDRLRALRLPVLAVFAGRSAVHDAGLAARRLRALVPHSDVELRPDLAHALPLGPGERDRFTARVVAFAGRATVDGPGPMKSG</sequence>
<reference evidence="2 3" key="1">
    <citation type="submission" date="2023-06" db="EMBL/GenBank/DDBJ databases">
        <authorList>
            <person name="Oyuntsetseg B."/>
            <person name="Kim S.B."/>
        </authorList>
    </citation>
    <scope>NUCLEOTIDE SEQUENCE [LARGE SCALE GENOMIC DNA]</scope>
    <source>
        <strain evidence="2 3">2-2</strain>
    </source>
</reference>
<proteinExistence type="predicted"/>
<dbReference type="InterPro" id="IPR050266">
    <property type="entry name" value="AB_hydrolase_sf"/>
</dbReference>
<dbReference type="InterPro" id="IPR029058">
    <property type="entry name" value="AB_hydrolase_fold"/>
</dbReference>
<dbReference type="Pfam" id="PF00561">
    <property type="entry name" value="Abhydrolase_1"/>
    <property type="match status" value="1"/>
</dbReference>
<protein>
    <submittedName>
        <fullName evidence="2">Alpha/beta hydrolase</fullName>
    </submittedName>
</protein>
<keyword evidence="2" id="KW-0378">Hydrolase</keyword>
<accession>A0ABY8XHY3</accession>
<evidence type="ECO:0000313" key="2">
    <source>
        <dbReference type="EMBL" id="WIV55222.1"/>
    </source>
</evidence>
<evidence type="ECO:0000313" key="3">
    <source>
        <dbReference type="Proteomes" id="UP001227101"/>
    </source>
</evidence>